<evidence type="ECO:0000256" key="3">
    <source>
        <dbReference type="ARBA" id="ARBA00022519"/>
    </source>
</evidence>
<keyword evidence="3" id="KW-0997">Cell inner membrane</keyword>
<reference evidence="9" key="1">
    <citation type="submission" date="2017-05" db="EMBL/GenBank/DDBJ databases">
        <title>Dechlorination kinetics govern the competition between two new strains of the genus Sulfurospirillum.</title>
        <authorList>
            <person name="Buttet G.F."/>
            <person name="Murray A.M."/>
            <person name="Goris T."/>
            <person name="Burion M."/>
            <person name="Lin B."/>
            <person name="Rolle M."/>
            <person name="Maillard J."/>
        </authorList>
    </citation>
    <scope>NUCLEOTIDE SEQUENCE [LARGE SCALE GENOMIC DNA]</scope>
    <source>
        <strain evidence="9">SL2-1</strain>
    </source>
</reference>
<keyword evidence="4" id="KW-0808">Transferase</keyword>
<dbReference type="PANTHER" id="PTHR30606:SF10">
    <property type="entry name" value="PHOSPHATIDYLINOSITOL MANNOSIDE ACYLTRANSFERASE"/>
    <property type="match status" value="1"/>
</dbReference>
<dbReference type="GO" id="GO:0005886">
    <property type="term" value="C:plasma membrane"/>
    <property type="evidence" value="ECO:0007669"/>
    <property type="project" value="UniProtKB-SubCell"/>
</dbReference>
<organism evidence="8 9">
    <name type="scientific">Sulfurospirillum diekertiae</name>
    <dbReference type="NCBI Taxonomy" id="1854492"/>
    <lineage>
        <taxon>Bacteria</taxon>
        <taxon>Pseudomonadati</taxon>
        <taxon>Campylobacterota</taxon>
        <taxon>Epsilonproteobacteria</taxon>
        <taxon>Campylobacterales</taxon>
        <taxon>Sulfurospirillaceae</taxon>
        <taxon>Sulfurospirillum</taxon>
    </lineage>
</organism>
<evidence type="ECO:0000256" key="1">
    <source>
        <dbReference type="ARBA" id="ARBA00004533"/>
    </source>
</evidence>
<keyword evidence="5 7" id="KW-0472">Membrane</keyword>
<keyword evidence="6" id="KW-0012">Acyltransferase</keyword>
<keyword evidence="2" id="KW-1003">Cell membrane</keyword>
<dbReference type="PANTHER" id="PTHR30606">
    <property type="entry name" value="LIPID A BIOSYNTHESIS LAUROYL ACYLTRANSFERASE"/>
    <property type="match status" value="1"/>
</dbReference>
<name>A0A1Y0HPJ9_9BACT</name>
<accession>A0A1Y0HPJ9</accession>
<keyword evidence="9" id="KW-1185">Reference proteome</keyword>
<comment type="subcellular location">
    <subcellularLocation>
        <location evidence="1">Cell inner membrane</location>
    </subcellularLocation>
</comment>
<dbReference type="CDD" id="cd07984">
    <property type="entry name" value="LPLAT_LABLAT-like"/>
    <property type="match status" value="1"/>
</dbReference>
<keyword evidence="7" id="KW-0812">Transmembrane</keyword>
<dbReference type="Proteomes" id="UP000196005">
    <property type="component" value="Chromosome"/>
</dbReference>
<evidence type="ECO:0000256" key="5">
    <source>
        <dbReference type="ARBA" id="ARBA00023136"/>
    </source>
</evidence>
<dbReference type="InterPro" id="IPR004960">
    <property type="entry name" value="LipA_acyltrans"/>
</dbReference>
<gene>
    <name evidence="8" type="ORF">Sdiek1_2712</name>
</gene>
<protein>
    <recommendedName>
        <fullName evidence="10">Kdo(2)-lipid IV(A) lauroyltransferase</fullName>
    </recommendedName>
</protein>
<proteinExistence type="predicted"/>
<dbReference type="KEGG" id="suls:Sdiek1_2712"/>
<evidence type="ECO:0000313" key="9">
    <source>
        <dbReference type="Proteomes" id="UP000196005"/>
    </source>
</evidence>
<dbReference type="Pfam" id="PF03279">
    <property type="entry name" value="Lip_A_acyltrans"/>
    <property type="match status" value="1"/>
</dbReference>
<dbReference type="AlphaFoldDB" id="A0A1Y0HPJ9"/>
<dbReference type="RefSeq" id="WP_087439914.1">
    <property type="nucleotide sequence ID" value="NZ_CP021416.1"/>
</dbReference>
<sequence length="288" mass="33531">MSTKQRGSGWSIKLVFTFYRLFGYTFIYYLMYPVTFFLFLVAGNVKEALKDYYAHINRPFNNRVYFEHLRHFAITMCDRFVSKVSPQDYTFEIANKEALMNHLHQGGILLLSHFGGWASAGNCFSDLKINIVMQESLIAPIKCIEDNLETKNPHLNIIDLSKGGVYVTMKIASALLNNEIVAMMADRATEAKNREFVTFFGEKAAFNKNPFSIAYKTEKPLMGIAFSYQKPQHYRIEFIEIVMNKNNHAEVEIHKAMQIYADFFASHVRAYPHQWFNLYPFWKEEVSL</sequence>
<evidence type="ECO:0000313" key="8">
    <source>
        <dbReference type="EMBL" id="ARU49860.1"/>
    </source>
</evidence>
<evidence type="ECO:0000256" key="6">
    <source>
        <dbReference type="ARBA" id="ARBA00023315"/>
    </source>
</evidence>
<evidence type="ECO:0000256" key="4">
    <source>
        <dbReference type="ARBA" id="ARBA00022679"/>
    </source>
</evidence>
<evidence type="ECO:0008006" key="10">
    <source>
        <dbReference type="Google" id="ProtNLM"/>
    </source>
</evidence>
<evidence type="ECO:0000256" key="2">
    <source>
        <dbReference type="ARBA" id="ARBA00022475"/>
    </source>
</evidence>
<feature type="transmembrane region" description="Helical" evidence="7">
    <location>
        <begin position="21"/>
        <end position="42"/>
    </location>
</feature>
<dbReference type="GO" id="GO:0009247">
    <property type="term" value="P:glycolipid biosynthetic process"/>
    <property type="evidence" value="ECO:0007669"/>
    <property type="project" value="UniProtKB-ARBA"/>
</dbReference>
<dbReference type="EMBL" id="CP021416">
    <property type="protein sequence ID" value="ARU49860.1"/>
    <property type="molecule type" value="Genomic_DNA"/>
</dbReference>
<keyword evidence="7" id="KW-1133">Transmembrane helix</keyword>
<dbReference type="GO" id="GO:0016746">
    <property type="term" value="F:acyltransferase activity"/>
    <property type="evidence" value="ECO:0007669"/>
    <property type="project" value="UniProtKB-KW"/>
</dbReference>
<evidence type="ECO:0000256" key="7">
    <source>
        <dbReference type="SAM" id="Phobius"/>
    </source>
</evidence>